<dbReference type="eggNOG" id="COG1233">
    <property type="taxonomic scope" value="Bacteria"/>
</dbReference>
<keyword evidence="3" id="KW-0274">FAD</keyword>
<dbReference type="Pfam" id="PF01593">
    <property type="entry name" value="Amino_oxidase"/>
    <property type="match status" value="1"/>
</dbReference>
<dbReference type="AlphaFoldDB" id="M1PA74"/>
<dbReference type="InterPro" id="IPR002937">
    <property type="entry name" value="Amino_oxidase"/>
</dbReference>
<evidence type="ECO:0000256" key="6">
    <source>
        <dbReference type="SAM" id="Phobius"/>
    </source>
</evidence>
<dbReference type="STRING" id="1167006.UWK_00118"/>
<dbReference type="HOGENOM" id="CLU_019722_1_2_7"/>
<proteinExistence type="predicted"/>
<sequence>MKHDAEKLVIVGSGIGGLSSGIILAGLGYDVTVVEKNRRAGGLLRSYTRDGMECEVGVHYLGSLGKGQVLRKFFDYLGVRDVIPVTPMGTSGVIDRYLFDAPATHPPQFDLPVGFDAYENNLRKAFPAETSCIENVVAAIRKSSEQLHSLDALYATEDFSLLDQTEPYGDILDQLGCSPGLRSVLAIPSSWIGVSIADCPAYYHNMALASYLSSSWRLEKSGAHMADVLVDRFKALGGKLITSAEVSSIAVDSRVVGGVRLESGEYLPASIVIGAVHPQVVLRMLPDGAVKPSYRNRIKRLENTHSIFAVHARIDADTHPEVPHNTFKVETDVDGNITDLKYYQFRKNKTENSTLLSILTSGNDALWEDWRDSKTGRRDAGYGEAKNKLASALVAEAEELFGPLKRLKMVDAYTPLTIRDWVNSPDGSAYGVLRSSSQTLATALLNRTAVQGLYLAGQNVVAPGVIGTIMGSFSTVKLILGPEEFRKKICL</sequence>
<evidence type="ECO:0000256" key="3">
    <source>
        <dbReference type="ARBA" id="ARBA00022827"/>
    </source>
</evidence>
<keyword evidence="9" id="KW-1185">Reference proteome</keyword>
<evidence type="ECO:0000256" key="1">
    <source>
        <dbReference type="ARBA" id="ARBA00022630"/>
    </source>
</evidence>
<keyword evidence="2" id="KW-0732">Signal</keyword>
<keyword evidence="1" id="KW-0285">Flavoprotein</keyword>
<evidence type="ECO:0000256" key="5">
    <source>
        <dbReference type="ARBA" id="ARBA00023027"/>
    </source>
</evidence>
<dbReference type="SUPFAM" id="SSF51905">
    <property type="entry name" value="FAD/NAD(P)-binding domain"/>
    <property type="match status" value="1"/>
</dbReference>
<dbReference type="KEGG" id="dsf:UWK_00118"/>
<evidence type="ECO:0000259" key="7">
    <source>
        <dbReference type="Pfam" id="PF01593"/>
    </source>
</evidence>
<evidence type="ECO:0000256" key="2">
    <source>
        <dbReference type="ARBA" id="ARBA00022729"/>
    </source>
</evidence>
<keyword evidence="4" id="KW-0521">NADP</keyword>
<dbReference type="RefSeq" id="WP_015402404.1">
    <property type="nucleotide sequence ID" value="NC_020304.1"/>
</dbReference>
<keyword evidence="5" id="KW-0520">NAD</keyword>
<feature type="transmembrane region" description="Helical" evidence="6">
    <location>
        <begin position="7"/>
        <end position="29"/>
    </location>
</feature>
<dbReference type="PANTHER" id="PTHR46091">
    <property type="entry name" value="BLR7054 PROTEIN"/>
    <property type="match status" value="1"/>
</dbReference>
<dbReference type="GO" id="GO:0016491">
    <property type="term" value="F:oxidoreductase activity"/>
    <property type="evidence" value="ECO:0007669"/>
    <property type="project" value="InterPro"/>
</dbReference>
<accession>M1PA74</accession>
<keyword evidence="6" id="KW-0472">Membrane</keyword>
<dbReference type="Gene3D" id="3.50.50.60">
    <property type="entry name" value="FAD/NAD(P)-binding domain"/>
    <property type="match status" value="2"/>
</dbReference>
<dbReference type="Proteomes" id="UP000011721">
    <property type="component" value="Chromosome"/>
</dbReference>
<evidence type="ECO:0000256" key="4">
    <source>
        <dbReference type="ARBA" id="ARBA00022857"/>
    </source>
</evidence>
<keyword evidence="6" id="KW-0812">Transmembrane</keyword>
<evidence type="ECO:0000313" key="9">
    <source>
        <dbReference type="Proteomes" id="UP000011721"/>
    </source>
</evidence>
<reference evidence="9" key="1">
    <citation type="journal article" date="2013" name="Stand. Genomic Sci.">
        <title>Complete genome sequence of Desulfocapsa sulfexigens, a marine deltaproteobacterium specialized in disproportionating inorganic sulfur compounds.</title>
        <authorList>
            <person name="Finster K.W."/>
            <person name="Kjeldsen K.U."/>
            <person name="Kube M."/>
            <person name="Reinhardt R."/>
            <person name="Mussmann M."/>
            <person name="Amann R."/>
            <person name="Schreiber L."/>
        </authorList>
    </citation>
    <scope>NUCLEOTIDE SEQUENCE [LARGE SCALE GENOMIC DNA]</scope>
    <source>
        <strain evidence="9">DSM 10523 / SB164P1</strain>
    </source>
</reference>
<organism evidence="8 9">
    <name type="scientific">Desulfocapsa sulfexigens (strain DSM 10523 / SB164P1)</name>
    <dbReference type="NCBI Taxonomy" id="1167006"/>
    <lineage>
        <taxon>Bacteria</taxon>
        <taxon>Pseudomonadati</taxon>
        <taxon>Thermodesulfobacteriota</taxon>
        <taxon>Desulfobulbia</taxon>
        <taxon>Desulfobulbales</taxon>
        <taxon>Desulfocapsaceae</taxon>
        <taxon>Desulfocapsa</taxon>
    </lineage>
</organism>
<feature type="domain" description="Amine oxidase" evidence="7">
    <location>
        <begin position="15"/>
        <end position="460"/>
    </location>
</feature>
<dbReference type="InterPro" id="IPR052206">
    <property type="entry name" value="Retinol_saturase"/>
</dbReference>
<keyword evidence="6" id="KW-1133">Transmembrane helix</keyword>
<protein>
    <submittedName>
        <fullName evidence="8">Phytoene dehydrogenase-like oxidoreductase</fullName>
    </submittedName>
</protein>
<dbReference type="InterPro" id="IPR036188">
    <property type="entry name" value="FAD/NAD-bd_sf"/>
</dbReference>
<dbReference type="EMBL" id="CP003985">
    <property type="protein sequence ID" value="AGF76705.1"/>
    <property type="molecule type" value="Genomic_DNA"/>
</dbReference>
<dbReference type="PANTHER" id="PTHR46091:SF3">
    <property type="entry name" value="AMINE OXIDASE DOMAIN-CONTAINING PROTEIN"/>
    <property type="match status" value="1"/>
</dbReference>
<evidence type="ECO:0000313" key="8">
    <source>
        <dbReference type="EMBL" id="AGF76705.1"/>
    </source>
</evidence>
<name>M1PA74_DESSD</name>
<gene>
    <name evidence="8" type="ordered locus">UWK_00118</name>
</gene>